<feature type="compositionally biased region" description="Basic and acidic residues" evidence="1">
    <location>
        <begin position="13"/>
        <end position="22"/>
    </location>
</feature>
<name>A0A7M3SW57_9MICC</name>
<dbReference type="RefSeq" id="WP_129316083.1">
    <property type="nucleotide sequence ID" value="NZ_NOIQ01000017.1"/>
</dbReference>
<feature type="compositionally biased region" description="Polar residues" evidence="1">
    <location>
        <begin position="123"/>
        <end position="147"/>
    </location>
</feature>
<keyword evidence="3" id="KW-1185">Reference proteome</keyword>
<organism evidence="2 3">
    <name type="scientific">Rothia koreensis</name>
    <dbReference type="NCBI Taxonomy" id="592378"/>
    <lineage>
        <taxon>Bacteria</taxon>
        <taxon>Bacillati</taxon>
        <taxon>Actinomycetota</taxon>
        <taxon>Actinomycetes</taxon>
        <taxon>Micrococcales</taxon>
        <taxon>Micrococcaceae</taxon>
        <taxon>Rothia</taxon>
    </lineage>
</organism>
<comment type="caution">
    <text evidence="2">The sequence shown here is derived from an EMBL/GenBank/DDBJ whole genome shotgun (WGS) entry which is preliminary data.</text>
</comment>
<dbReference type="Proteomes" id="UP000462152">
    <property type="component" value="Unassembled WGS sequence"/>
</dbReference>
<protein>
    <submittedName>
        <fullName evidence="2">Uncharacterized protein</fullName>
    </submittedName>
</protein>
<dbReference type="AlphaFoldDB" id="A0A7M3SW57"/>
<proteinExistence type="predicted"/>
<accession>A0A7M3SW57</accession>
<evidence type="ECO:0000313" key="3">
    <source>
        <dbReference type="Proteomes" id="UP000462152"/>
    </source>
</evidence>
<gene>
    <name evidence="2" type="ORF">GMA10_12520</name>
</gene>
<reference evidence="2 3" key="1">
    <citation type="submission" date="2019-12" db="EMBL/GenBank/DDBJ databases">
        <authorList>
            <person name="Li J."/>
            <person name="Shi Y."/>
            <person name="Xu G."/>
            <person name="Xiao D."/>
            <person name="Ran X."/>
        </authorList>
    </citation>
    <scope>NUCLEOTIDE SEQUENCE [LARGE SCALE GENOMIC DNA]</scope>
    <source>
        <strain evidence="2 3">JCM 15915</strain>
    </source>
</reference>
<feature type="compositionally biased region" description="Basic and acidic residues" evidence="1">
    <location>
        <begin position="111"/>
        <end position="122"/>
    </location>
</feature>
<feature type="region of interest" description="Disordered" evidence="1">
    <location>
        <begin position="1"/>
        <end position="22"/>
    </location>
</feature>
<dbReference type="OrthoDB" id="9808843at2"/>
<dbReference type="EMBL" id="WOGT01000012">
    <property type="protein sequence ID" value="MUN56022.1"/>
    <property type="molecule type" value="Genomic_DNA"/>
</dbReference>
<sequence length="147" mass="16109">MAGTKRKSATKTAARERAKAAAEASIKKERRLLDKAEAFFLETFDFEKKRQALKDKIDRLQGELASLDPVTARAGQLVLSMKDEGLTNKEIGERLQLSPQEVRSFLLAGERNADDDKGDTERPGQNNDQHTTSTSGSEEGALTSGQS</sequence>
<evidence type="ECO:0000256" key="1">
    <source>
        <dbReference type="SAM" id="MobiDB-lite"/>
    </source>
</evidence>
<feature type="region of interest" description="Disordered" evidence="1">
    <location>
        <begin position="106"/>
        <end position="147"/>
    </location>
</feature>
<evidence type="ECO:0000313" key="2">
    <source>
        <dbReference type="EMBL" id="MUN56022.1"/>
    </source>
</evidence>